<protein>
    <submittedName>
        <fullName evidence="2">Uncharacterized protein</fullName>
    </submittedName>
</protein>
<organism evidence="2 3">
    <name type="scientific">Phytophthora megakarya</name>
    <dbReference type="NCBI Taxonomy" id="4795"/>
    <lineage>
        <taxon>Eukaryota</taxon>
        <taxon>Sar</taxon>
        <taxon>Stramenopiles</taxon>
        <taxon>Oomycota</taxon>
        <taxon>Peronosporomycetes</taxon>
        <taxon>Peronosporales</taxon>
        <taxon>Peronosporaceae</taxon>
        <taxon>Phytophthora</taxon>
    </lineage>
</organism>
<feature type="region of interest" description="Disordered" evidence="1">
    <location>
        <begin position="95"/>
        <end position="160"/>
    </location>
</feature>
<dbReference type="EMBL" id="NBNE01000716">
    <property type="protein sequence ID" value="OWZ17659.1"/>
    <property type="molecule type" value="Genomic_DNA"/>
</dbReference>
<sequence length="295" mass="32269">MLTHPAIDVIRLIRTRSQTLVNDFVPDVKYLVLQSLRMNLSTDDCNTRIFCYFQDFTKIAEENGLQGLIGKSDPIRRRPVRLILVHAKAQQRFHRLSKESGAARSLQRPSAAGAASMSGQKQGASSTKPSRTCGQQDTRPCSDRNKAPPRPSNAATPPIDGYLVYHGPHWMRECPTATEEQCEEALACYRSPKEQSSSVVCSKVVKAHEVFIPNTGGETSVIPSGAVHSLVALQPDLPVRLVVAGGRRFEYDSTVEIDPQLNTAAGVVNVPHVTGVVMVSDEEGLLLDKDILSDL</sequence>
<comment type="caution">
    <text evidence="2">The sequence shown here is derived from an EMBL/GenBank/DDBJ whole genome shotgun (WGS) entry which is preliminary data.</text>
</comment>
<evidence type="ECO:0000313" key="2">
    <source>
        <dbReference type="EMBL" id="OWZ17659.1"/>
    </source>
</evidence>
<evidence type="ECO:0000256" key="1">
    <source>
        <dbReference type="SAM" id="MobiDB-lite"/>
    </source>
</evidence>
<dbReference type="AlphaFoldDB" id="A0A225WKM1"/>
<evidence type="ECO:0000313" key="3">
    <source>
        <dbReference type="Proteomes" id="UP000198211"/>
    </source>
</evidence>
<feature type="compositionally biased region" description="Polar residues" evidence="1">
    <location>
        <begin position="117"/>
        <end position="139"/>
    </location>
</feature>
<reference evidence="3" key="1">
    <citation type="submission" date="2017-03" db="EMBL/GenBank/DDBJ databases">
        <title>Phytopthora megakarya and P. palmivora, two closely related causual agents of cacao black pod achieved similar genome size and gene model numbers by different mechanisms.</title>
        <authorList>
            <person name="Ali S."/>
            <person name="Shao J."/>
            <person name="Larry D.J."/>
            <person name="Kronmiller B."/>
            <person name="Shen D."/>
            <person name="Strem M.D."/>
            <person name="Melnick R.L."/>
            <person name="Guiltinan M.J."/>
            <person name="Tyler B.M."/>
            <person name="Meinhardt L.W."/>
            <person name="Bailey B.A."/>
        </authorList>
    </citation>
    <scope>NUCLEOTIDE SEQUENCE [LARGE SCALE GENOMIC DNA]</scope>
    <source>
        <strain evidence="3">zdho120</strain>
    </source>
</reference>
<accession>A0A225WKM1</accession>
<keyword evidence="3" id="KW-1185">Reference proteome</keyword>
<gene>
    <name evidence="2" type="ORF">PHMEG_0008370</name>
</gene>
<proteinExistence type="predicted"/>
<name>A0A225WKM1_9STRA</name>
<dbReference type="Proteomes" id="UP000198211">
    <property type="component" value="Unassembled WGS sequence"/>
</dbReference>